<evidence type="ECO:0000313" key="1">
    <source>
        <dbReference type="EMBL" id="CUO74683.1"/>
    </source>
</evidence>
<accession>A0A174HIG8</accession>
<dbReference type="RefSeq" id="WP_055262018.1">
    <property type="nucleotide sequence ID" value="NZ_CYZK01000025.1"/>
</dbReference>
<sequence>MKVKIEDFLLAMGEYCKEHDVSECCPENCKLSVDHDDPGNGTEYNGCIMFGCDHPKYAKKVKKEILKYMKEKGKNQ</sequence>
<protein>
    <submittedName>
        <fullName evidence="1">Uncharacterized protein</fullName>
    </submittedName>
</protein>
<organism evidence="1 2">
    <name type="scientific">Coprococcus comes</name>
    <dbReference type="NCBI Taxonomy" id="410072"/>
    <lineage>
        <taxon>Bacteria</taxon>
        <taxon>Bacillati</taxon>
        <taxon>Bacillota</taxon>
        <taxon>Clostridia</taxon>
        <taxon>Lachnospirales</taxon>
        <taxon>Lachnospiraceae</taxon>
        <taxon>Coprococcus</taxon>
    </lineage>
</organism>
<dbReference type="Proteomes" id="UP000095362">
    <property type="component" value="Unassembled WGS sequence"/>
</dbReference>
<dbReference type="AlphaFoldDB" id="A0A174HIG8"/>
<dbReference type="EMBL" id="CYZK01000025">
    <property type="protein sequence ID" value="CUO74683.1"/>
    <property type="molecule type" value="Genomic_DNA"/>
</dbReference>
<evidence type="ECO:0000313" key="2">
    <source>
        <dbReference type="Proteomes" id="UP000095362"/>
    </source>
</evidence>
<proteinExistence type="predicted"/>
<reference evidence="1 2" key="1">
    <citation type="submission" date="2015-09" db="EMBL/GenBank/DDBJ databases">
        <authorList>
            <consortium name="Pathogen Informatics"/>
        </authorList>
    </citation>
    <scope>NUCLEOTIDE SEQUENCE [LARGE SCALE GENOMIC DNA]</scope>
    <source>
        <strain evidence="1 2">2789STDY5834866</strain>
    </source>
</reference>
<name>A0A174HIG8_9FIRM</name>
<gene>
    <name evidence="1" type="ORF">ERS852481_02778</name>
</gene>